<dbReference type="InterPro" id="IPR055306">
    <property type="entry name" value="NBPF"/>
</dbReference>
<dbReference type="EMBL" id="AB169282">
    <property type="protein sequence ID" value="BAE01370.1"/>
    <property type="molecule type" value="mRNA"/>
</dbReference>
<protein>
    <submittedName>
        <fullName evidence="1">Testis cDNA, clone: QtsA-18616, similar to human hypothetical protein MGC48637 (MGC48637)</fullName>
    </submittedName>
</protein>
<sequence>MNILEINQELRSQLKMSEQQFRDLKEKFLVSEAPAYCLTNQLQKYKCEEHKGITESVLGEKMQFKEEKLAEKSTQAEELRRYKALVHSQSASQGPSH</sequence>
<accession>Q4R6A5</accession>
<proteinExistence type="evidence at transcript level"/>
<dbReference type="AlphaFoldDB" id="Q4R6A5"/>
<name>Q4R6A5_MACFA</name>
<reference evidence="1" key="1">
    <citation type="journal article" date="2005" name="Mol. Biol. Evol.">
        <title>Substitution rate and structural divergence of 5'UTR evolution: comparative analysis between human and cynomolgus monkey cDNAs.</title>
        <authorList>
            <person name="Osada N."/>
            <person name="Hirata M."/>
            <person name="Tanuma R."/>
            <person name="Kusuda J."/>
            <person name="Hida M."/>
            <person name="Suzuki Y."/>
            <person name="Sugano S."/>
            <person name="Gojobori T."/>
            <person name="Shen C.K."/>
            <person name="Wu C.I."/>
            <person name="Hashimoto K."/>
        </authorList>
    </citation>
    <scope>NUCLEOTIDE SEQUENCE</scope>
</reference>
<evidence type="ECO:0000313" key="1">
    <source>
        <dbReference type="EMBL" id="BAE01370.1"/>
    </source>
</evidence>
<organism evidence="1">
    <name type="scientific">Macaca fascicularis</name>
    <name type="common">Crab-eating macaque</name>
    <name type="synonym">Cynomolgus monkey</name>
    <dbReference type="NCBI Taxonomy" id="9541"/>
    <lineage>
        <taxon>Eukaryota</taxon>
        <taxon>Metazoa</taxon>
        <taxon>Chordata</taxon>
        <taxon>Craniata</taxon>
        <taxon>Vertebrata</taxon>
        <taxon>Euteleostomi</taxon>
        <taxon>Mammalia</taxon>
        <taxon>Eutheria</taxon>
        <taxon>Euarchontoglires</taxon>
        <taxon>Primates</taxon>
        <taxon>Haplorrhini</taxon>
        <taxon>Catarrhini</taxon>
        <taxon>Cercopithecidae</taxon>
        <taxon>Cercopithecinae</taxon>
        <taxon>Macaca</taxon>
    </lineage>
</organism>
<dbReference type="Gene3D" id="1.20.5.1700">
    <property type="match status" value="1"/>
</dbReference>
<dbReference type="PANTHER" id="PTHR14199:SF29">
    <property type="entry name" value="NEUROBLASTOMA BREAKPOINT FAMILY MEMBER 4-RELATED"/>
    <property type="match status" value="1"/>
</dbReference>
<dbReference type="PANTHER" id="PTHR14199">
    <property type="entry name" value="NEUROBLASTOMA BREAKPOINT FAMILY MEMBER 6-LIKE PROTEIN"/>
    <property type="match status" value="1"/>
</dbReference>
<reference evidence="1" key="2">
    <citation type="submission" date="2005-06" db="EMBL/GenBank/DDBJ databases">
        <title>DNA sequences of macaque genes expressed in brain or testis and its evolutionary implications.</title>
        <authorList>
            <consortium name="International consortium for macaque cDNA sequencing and analysis"/>
        </authorList>
    </citation>
    <scope>NUCLEOTIDE SEQUENCE</scope>
</reference>